<comment type="cofactor">
    <cofactor evidence="1">
        <name>FAD</name>
        <dbReference type="ChEBI" id="CHEBI:57692"/>
    </cofactor>
</comment>
<comment type="caution">
    <text evidence="6">The sequence shown here is derived from an EMBL/GenBank/DDBJ whole genome shotgun (WGS) entry which is preliminary data.</text>
</comment>
<evidence type="ECO:0000313" key="6">
    <source>
        <dbReference type="EMBL" id="PIR97293.1"/>
    </source>
</evidence>
<dbReference type="Pfam" id="PF14759">
    <property type="entry name" value="Reductase_C"/>
    <property type="match status" value="1"/>
</dbReference>
<evidence type="ECO:0000256" key="1">
    <source>
        <dbReference type="ARBA" id="ARBA00001974"/>
    </source>
</evidence>
<dbReference type="Proteomes" id="UP000230557">
    <property type="component" value="Unassembled WGS sequence"/>
</dbReference>
<accession>A0A2H0VDY8</accession>
<evidence type="ECO:0000256" key="3">
    <source>
        <dbReference type="ARBA" id="ARBA00022827"/>
    </source>
</evidence>
<evidence type="ECO:0000259" key="4">
    <source>
        <dbReference type="Pfam" id="PF07992"/>
    </source>
</evidence>
<dbReference type="AlphaFoldDB" id="A0A2H0VDY8"/>
<feature type="domain" description="Reductase C-terminal" evidence="5">
    <location>
        <begin position="337"/>
        <end position="416"/>
    </location>
</feature>
<keyword evidence="2" id="KW-0285">Flavoprotein</keyword>
<dbReference type="Gene3D" id="3.50.50.60">
    <property type="entry name" value="FAD/NAD(P)-binding domain"/>
    <property type="match status" value="2"/>
</dbReference>
<evidence type="ECO:0008006" key="8">
    <source>
        <dbReference type="Google" id="ProtNLM"/>
    </source>
</evidence>
<dbReference type="PRINTS" id="PR00411">
    <property type="entry name" value="PNDRDTASEI"/>
</dbReference>
<dbReference type="InterPro" id="IPR050260">
    <property type="entry name" value="FAD-bd_OxRdtase"/>
</dbReference>
<dbReference type="GO" id="GO:0016491">
    <property type="term" value="F:oxidoreductase activity"/>
    <property type="evidence" value="ECO:0007669"/>
    <property type="project" value="InterPro"/>
</dbReference>
<dbReference type="Gene3D" id="3.30.390.30">
    <property type="match status" value="1"/>
</dbReference>
<organism evidence="6 7">
    <name type="scientific">Candidatus Doudnabacteria bacterium CG10_big_fil_rev_8_21_14_0_10_41_10</name>
    <dbReference type="NCBI Taxonomy" id="1974551"/>
    <lineage>
        <taxon>Bacteria</taxon>
        <taxon>Candidatus Doudnaibacteriota</taxon>
    </lineage>
</organism>
<dbReference type="InterPro" id="IPR028202">
    <property type="entry name" value="Reductase_C"/>
</dbReference>
<dbReference type="InterPro" id="IPR016156">
    <property type="entry name" value="FAD/NAD-linked_Rdtase_dimer_sf"/>
</dbReference>
<dbReference type="Pfam" id="PF07992">
    <property type="entry name" value="Pyr_redox_2"/>
    <property type="match status" value="1"/>
</dbReference>
<evidence type="ECO:0000259" key="5">
    <source>
        <dbReference type="Pfam" id="PF14759"/>
    </source>
</evidence>
<dbReference type="PANTHER" id="PTHR43429:SF3">
    <property type="entry name" value="NITRITE REDUCTASE [NAD(P)H]"/>
    <property type="match status" value="1"/>
</dbReference>
<proteinExistence type="predicted"/>
<evidence type="ECO:0000313" key="7">
    <source>
        <dbReference type="Proteomes" id="UP000230557"/>
    </source>
</evidence>
<name>A0A2H0VDY8_9BACT</name>
<feature type="domain" description="FAD/NAD(P)-binding" evidence="4">
    <location>
        <begin position="9"/>
        <end position="308"/>
    </location>
</feature>
<dbReference type="InterPro" id="IPR023753">
    <property type="entry name" value="FAD/NAD-binding_dom"/>
</dbReference>
<dbReference type="SUPFAM" id="SSF55424">
    <property type="entry name" value="FAD/NAD-linked reductases, dimerisation (C-terminal) domain"/>
    <property type="match status" value="1"/>
</dbReference>
<sequence length="417" mass="46094">MSTPKEIKFDYLIIGGGIAGTTAAETIRAGDKLATIGIVSDEPYNLYSRVMLSKPDFFLEKIPFERVFLKSDTWYAEQKISLLVGKKAENLDIKKKSVRLNDGSEIQYNKLLLATGTCARRLSFLGPDRPGMYYVKDLEDAKTIIAAIKTTKRVVVVGGGFIGFEMCDLVVLAGYKATIVAREKHFWDPVLDKQSGDIIENALRRAGVDVQMSSNVKEIIGSEKVERVILDNDKKIDCEMLIGGIGAECDLGWLRKSGLQVGKGIFANEYLETNITNIWAAGDAAEYQDIILEETVMMGNWVNAQQQGKTAGLNMLGKKQPFRFVSFYTTQGLGVTIAFAGDVCPNKDGRKVITRAGPEKKSFGRLFVSYGELVGATFVNRTQEMGVVRQLIEKDIKVVGKEKELADPKFDLKKLLG</sequence>
<dbReference type="PANTHER" id="PTHR43429">
    <property type="entry name" value="PYRIDINE NUCLEOTIDE-DISULFIDE OXIDOREDUCTASE DOMAIN-CONTAINING"/>
    <property type="match status" value="1"/>
</dbReference>
<dbReference type="InterPro" id="IPR036188">
    <property type="entry name" value="FAD/NAD-bd_sf"/>
</dbReference>
<reference evidence="7" key="1">
    <citation type="submission" date="2017-09" db="EMBL/GenBank/DDBJ databases">
        <title>Depth-based differentiation of microbial function through sediment-hosted aquifers and enrichment of novel symbionts in the deep terrestrial subsurface.</title>
        <authorList>
            <person name="Probst A.J."/>
            <person name="Ladd B."/>
            <person name="Jarett J.K."/>
            <person name="Geller-Mcgrath D.E."/>
            <person name="Sieber C.M.K."/>
            <person name="Emerson J.B."/>
            <person name="Anantharaman K."/>
            <person name="Thomas B.C."/>
            <person name="Malmstrom R."/>
            <person name="Stieglmeier M."/>
            <person name="Klingl A."/>
            <person name="Woyke T."/>
            <person name="Ryan C.M."/>
            <person name="Banfield J.F."/>
        </authorList>
    </citation>
    <scope>NUCLEOTIDE SEQUENCE [LARGE SCALE GENOMIC DNA]</scope>
</reference>
<keyword evidence="3" id="KW-0274">FAD</keyword>
<dbReference type="PRINTS" id="PR00368">
    <property type="entry name" value="FADPNR"/>
</dbReference>
<evidence type="ECO:0000256" key="2">
    <source>
        <dbReference type="ARBA" id="ARBA00022630"/>
    </source>
</evidence>
<gene>
    <name evidence="6" type="ORF">COT91_02045</name>
</gene>
<protein>
    <recommendedName>
        <fullName evidence="8">FAD/NAD(P)-binding domain-containing protein</fullName>
    </recommendedName>
</protein>
<dbReference type="SUPFAM" id="SSF51905">
    <property type="entry name" value="FAD/NAD(P)-binding domain"/>
    <property type="match status" value="2"/>
</dbReference>
<dbReference type="EMBL" id="PFAJ01000029">
    <property type="protein sequence ID" value="PIR97293.1"/>
    <property type="molecule type" value="Genomic_DNA"/>
</dbReference>